<keyword evidence="3" id="KW-0812">Transmembrane</keyword>
<evidence type="ECO:0000256" key="1">
    <source>
        <dbReference type="ARBA" id="ARBA00022737"/>
    </source>
</evidence>
<dbReference type="PANTHER" id="PTHR24637">
    <property type="entry name" value="COLLAGEN"/>
    <property type="match status" value="1"/>
</dbReference>
<accession>A0A0N5A0E5</accession>
<evidence type="ECO:0000256" key="3">
    <source>
        <dbReference type="SAM" id="Phobius"/>
    </source>
</evidence>
<evidence type="ECO:0000313" key="5">
    <source>
        <dbReference type="Proteomes" id="UP000038045"/>
    </source>
</evidence>
<keyword evidence="5" id="KW-1185">Reference proteome</keyword>
<organism evidence="5 6">
    <name type="scientific">Parastrongyloides trichosuri</name>
    <name type="common">Possum-specific nematode worm</name>
    <dbReference type="NCBI Taxonomy" id="131310"/>
    <lineage>
        <taxon>Eukaryota</taxon>
        <taxon>Metazoa</taxon>
        <taxon>Ecdysozoa</taxon>
        <taxon>Nematoda</taxon>
        <taxon>Chromadorea</taxon>
        <taxon>Rhabditida</taxon>
        <taxon>Tylenchina</taxon>
        <taxon>Panagrolaimomorpha</taxon>
        <taxon>Strongyloidoidea</taxon>
        <taxon>Strongyloididae</taxon>
        <taxon>Parastrongyloides</taxon>
    </lineage>
</organism>
<proteinExistence type="predicted"/>
<keyword evidence="3" id="KW-1133">Transmembrane helix</keyword>
<dbReference type="GO" id="GO:0042302">
    <property type="term" value="F:structural constituent of cuticle"/>
    <property type="evidence" value="ECO:0007669"/>
    <property type="project" value="InterPro"/>
</dbReference>
<reference evidence="6" key="1">
    <citation type="submission" date="2017-02" db="UniProtKB">
        <authorList>
            <consortium name="WormBaseParasite"/>
        </authorList>
    </citation>
    <scope>IDENTIFICATION</scope>
</reference>
<dbReference type="Pfam" id="PF01391">
    <property type="entry name" value="Collagen"/>
    <property type="match status" value="1"/>
</dbReference>
<feature type="domain" description="Nematode cuticle collagen N-terminal" evidence="4">
    <location>
        <begin position="6"/>
        <end position="58"/>
    </location>
</feature>
<dbReference type="WBParaSite" id="PTRK_0001489400.1">
    <property type="protein sequence ID" value="PTRK_0001489400.1"/>
    <property type="gene ID" value="PTRK_0001489400"/>
</dbReference>
<dbReference type="Proteomes" id="UP000038045">
    <property type="component" value="Unplaced"/>
</dbReference>
<sequence>MEIAKFAVVCSIFICISIIFMSVSATTYIFNEITSFYDASMNDFTEFQYMADSTWHEIVSMLNDDNEINDNLQSMFAKITRKKRNEEDYVWPPQCACNSSPNNCPPGPPGEPGSDGIPGQDGESGLDGVPGKDASSVSQNVARRRECIKCPVGSPGPPGERGVRGPPGPPGPPGNQGSRGEYSRPGPPGPVGEQGAPGIPGAPGINGEPGPPGRPGYSKSGNMGPPGPPGPPGDIGEPGFPGSTIDGDGGFRGPPGDAGTPGRPGEDGIPGESGEPGTPGLDAEYCNCPQRGASRKDNFSTIPGAIQIAPSAISQEYPSSKKKIV</sequence>
<name>A0A0N5A0E5_PARTI</name>
<dbReference type="SMART" id="SM01088">
    <property type="entry name" value="Col_cuticle_N"/>
    <property type="match status" value="1"/>
</dbReference>
<feature type="compositionally biased region" description="Low complexity" evidence="2">
    <location>
        <begin position="193"/>
        <end position="208"/>
    </location>
</feature>
<evidence type="ECO:0000259" key="4">
    <source>
        <dbReference type="SMART" id="SM01088"/>
    </source>
</evidence>
<keyword evidence="1" id="KW-0677">Repeat</keyword>
<feature type="transmembrane region" description="Helical" evidence="3">
    <location>
        <begin position="6"/>
        <end position="30"/>
    </location>
</feature>
<evidence type="ECO:0000313" key="6">
    <source>
        <dbReference type="WBParaSite" id="PTRK_0001489400.1"/>
    </source>
</evidence>
<dbReference type="Gene3D" id="1.20.5.320">
    <property type="entry name" value="6-Phosphogluconate Dehydrogenase, domain 3"/>
    <property type="match status" value="1"/>
</dbReference>
<dbReference type="PANTHER" id="PTHR24637:SF236">
    <property type="entry name" value="NEMATODE CUTICLE COLLAGEN N-TERMINAL DOMAIN-CONTAINING PROTEIN"/>
    <property type="match status" value="1"/>
</dbReference>
<protein>
    <submittedName>
        <fullName evidence="6">Col_cuticle_N domain-containing protein</fullName>
    </submittedName>
</protein>
<dbReference type="Pfam" id="PF01484">
    <property type="entry name" value="Col_cuticle_N"/>
    <property type="match status" value="1"/>
</dbReference>
<dbReference type="InterPro" id="IPR008160">
    <property type="entry name" value="Collagen"/>
</dbReference>
<keyword evidence="3" id="KW-0472">Membrane</keyword>
<dbReference type="STRING" id="131310.A0A0N5A0E5"/>
<dbReference type="InterPro" id="IPR002486">
    <property type="entry name" value="Col_cuticle_N"/>
</dbReference>
<evidence type="ECO:0000256" key="2">
    <source>
        <dbReference type="SAM" id="MobiDB-lite"/>
    </source>
</evidence>
<dbReference type="AlphaFoldDB" id="A0A0N5A0E5"/>
<feature type="region of interest" description="Disordered" evidence="2">
    <location>
        <begin position="102"/>
        <end position="289"/>
    </location>
</feature>